<feature type="domain" description="HTH araC/xylS-type" evidence="4">
    <location>
        <begin position="29"/>
        <end position="126"/>
    </location>
</feature>
<protein>
    <submittedName>
        <fullName evidence="5">Transcriptional regulator</fullName>
    </submittedName>
</protein>
<dbReference type="PROSITE" id="PS01124">
    <property type="entry name" value="HTH_ARAC_FAMILY_2"/>
    <property type="match status" value="1"/>
</dbReference>
<dbReference type="Gene3D" id="1.10.10.60">
    <property type="entry name" value="Homeodomain-like"/>
    <property type="match status" value="2"/>
</dbReference>
<dbReference type="InterPro" id="IPR009057">
    <property type="entry name" value="Homeodomain-like_sf"/>
</dbReference>
<keyword evidence="3" id="KW-0804">Transcription</keyword>
<evidence type="ECO:0000259" key="4">
    <source>
        <dbReference type="PROSITE" id="PS01124"/>
    </source>
</evidence>
<keyword evidence="1" id="KW-0805">Transcription regulation</keyword>
<dbReference type="SMART" id="SM00342">
    <property type="entry name" value="HTH_ARAC"/>
    <property type="match status" value="1"/>
</dbReference>
<gene>
    <name evidence="5" type="ORF">BFP71_02100</name>
</gene>
<dbReference type="InterPro" id="IPR018060">
    <property type="entry name" value="HTH_AraC"/>
</dbReference>
<evidence type="ECO:0000256" key="1">
    <source>
        <dbReference type="ARBA" id="ARBA00023015"/>
    </source>
</evidence>
<name>A0A1E5T769_9BACT</name>
<keyword evidence="2" id="KW-0238">DNA-binding</keyword>
<dbReference type="PROSITE" id="PS00041">
    <property type="entry name" value="HTH_ARAC_FAMILY_1"/>
    <property type="match status" value="1"/>
</dbReference>
<evidence type="ECO:0000313" key="5">
    <source>
        <dbReference type="EMBL" id="OEK07219.1"/>
    </source>
</evidence>
<evidence type="ECO:0000256" key="3">
    <source>
        <dbReference type="ARBA" id="ARBA00023163"/>
    </source>
</evidence>
<dbReference type="Proteomes" id="UP000095552">
    <property type="component" value="Unassembled WGS sequence"/>
</dbReference>
<evidence type="ECO:0000313" key="6">
    <source>
        <dbReference type="Proteomes" id="UP000095552"/>
    </source>
</evidence>
<sequence>MKQKTQFERYVDRISQEVYQPAYYYTQVRQSRAFMKDNLSKKIELGEIAAAACMSSFHFIRIFKLVYGLTPKEYLKDLRIDRAKELLKEGLSVTQTCFAVGYESLSTFSRVFKKGTGLSPKAYQDLNKAILDK</sequence>
<dbReference type="Pfam" id="PF12833">
    <property type="entry name" value="HTH_18"/>
    <property type="match status" value="1"/>
</dbReference>
<keyword evidence="6" id="KW-1185">Reference proteome</keyword>
<dbReference type="EMBL" id="MDGQ01000003">
    <property type="protein sequence ID" value="OEK07219.1"/>
    <property type="molecule type" value="Genomic_DNA"/>
</dbReference>
<organism evidence="5 6">
    <name type="scientific">Roseivirga misakiensis</name>
    <dbReference type="NCBI Taxonomy" id="1563681"/>
    <lineage>
        <taxon>Bacteria</taxon>
        <taxon>Pseudomonadati</taxon>
        <taxon>Bacteroidota</taxon>
        <taxon>Cytophagia</taxon>
        <taxon>Cytophagales</taxon>
        <taxon>Roseivirgaceae</taxon>
        <taxon>Roseivirga</taxon>
    </lineage>
</organism>
<proteinExistence type="predicted"/>
<dbReference type="PANTHER" id="PTHR43280">
    <property type="entry name" value="ARAC-FAMILY TRANSCRIPTIONAL REGULATOR"/>
    <property type="match status" value="1"/>
</dbReference>
<dbReference type="InterPro" id="IPR020449">
    <property type="entry name" value="Tscrpt_reg_AraC-type_HTH"/>
</dbReference>
<reference evidence="5 6" key="1">
    <citation type="submission" date="2016-08" db="EMBL/GenBank/DDBJ databases">
        <title>Draft genome of Fabibacter sp. strain SK-8.</title>
        <authorList>
            <person name="Wong S.-K."/>
            <person name="Hamasaki K."/>
            <person name="Yoshizawa S."/>
        </authorList>
    </citation>
    <scope>NUCLEOTIDE SEQUENCE [LARGE SCALE GENOMIC DNA]</scope>
    <source>
        <strain evidence="5 6">SK-8</strain>
    </source>
</reference>
<comment type="caution">
    <text evidence="5">The sequence shown here is derived from an EMBL/GenBank/DDBJ whole genome shotgun (WGS) entry which is preliminary data.</text>
</comment>
<dbReference type="InterPro" id="IPR018062">
    <property type="entry name" value="HTH_AraC-typ_CS"/>
</dbReference>
<dbReference type="SUPFAM" id="SSF46689">
    <property type="entry name" value="Homeodomain-like"/>
    <property type="match status" value="2"/>
</dbReference>
<dbReference type="AlphaFoldDB" id="A0A1E5T769"/>
<dbReference type="GO" id="GO:0043565">
    <property type="term" value="F:sequence-specific DNA binding"/>
    <property type="evidence" value="ECO:0007669"/>
    <property type="project" value="InterPro"/>
</dbReference>
<accession>A0A1E5T769</accession>
<dbReference type="PRINTS" id="PR00032">
    <property type="entry name" value="HTHARAC"/>
</dbReference>
<dbReference type="PANTHER" id="PTHR43280:SF28">
    <property type="entry name" value="HTH-TYPE TRANSCRIPTIONAL ACTIVATOR RHAS"/>
    <property type="match status" value="1"/>
</dbReference>
<evidence type="ECO:0000256" key="2">
    <source>
        <dbReference type="ARBA" id="ARBA00023125"/>
    </source>
</evidence>
<dbReference type="STRING" id="1563681.BFP71_02100"/>
<dbReference type="OrthoDB" id="642439at2"/>
<dbReference type="GO" id="GO:0003700">
    <property type="term" value="F:DNA-binding transcription factor activity"/>
    <property type="evidence" value="ECO:0007669"/>
    <property type="project" value="InterPro"/>
</dbReference>